<accession>A0ACB8Q620</accession>
<proteinExistence type="predicted"/>
<reference evidence="1" key="2">
    <citation type="journal article" date="2022" name="New Phytol.">
        <title>Evolutionary transition to the ectomycorrhizal habit in the genomes of a hyperdiverse lineage of mushroom-forming fungi.</title>
        <authorList>
            <person name="Looney B."/>
            <person name="Miyauchi S."/>
            <person name="Morin E."/>
            <person name="Drula E."/>
            <person name="Courty P.E."/>
            <person name="Kohler A."/>
            <person name="Kuo A."/>
            <person name="LaButti K."/>
            <person name="Pangilinan J."/>
            <person name="Lipzen A."/>
            <person name="Riley R."/>
            <person name="Andreopoulos W."/>
            <person name="He G."/>
            <person name="Johnson J."/>
            <person name="Nolan M."/>
            <person name="Tritt A."/>
            <person name="Barry K.W."/>
            <person name="Grigoriev I.V."/>
            <person name="Nagy L.G."/>
            <person name="Hibbett D."/>
            <person name="Henrissat B."/>
            <person name="Matheny P.B."/>
            <person name="Labbe J."/>
            <person name="Martin F.M."/>
        </authorList>
    </citation>
    <scope>NUCLEOTIDE SEQUENCE</scope>
    <source>
        <strain evidence="1">EC-137</strain>
    </source>
</reference>
<comment type="caution">
    <text evidence="1">The sequence shown here is derived from an EMBL/GenBank/DDBJ whole genome shotgun (WGS) entry which is preliminary data.</text>
</comment>
<sequence length="74" mass="7568">MLFSPRIALFFAFLAAAYAQRQCSTDNDCPGSEVCCNGMVTGEGPPPSSCIAQSSCVNGMCTTFANDAGTCDGG</sequence>
<evidence type="ECO:0000313" key="2">
    <source>
        <dbReference type="Proteomes" id="UP000814128"/>
    </source>
</evidence>
<dbReference type="EMBL" id="MU273993">
    <property type="protein sequence ID" value="KAI0027119.1"/>
    <property type="molecule type" value="Genomic_DNA"/>
</dbReference>
<dbReference type="Proteomes" id="UP000814128">
    <property type="component" value="Unassembled WGS sequence"/>
</dbReference>
<evidence type="ECO:0000313" key="1">
    <source>
        <dbReference type="EMBL" id="KAI0027119.1"/>
    </source>
</evidence>
<name>A0ACB8Q620_9AGAM</name>
<gene>
    <name evidence="1" type="ORF">K488DRAFT_91274</name>
</gene>
<protein>
    <submittedName>
        <fullName evidence="1">Uncharacterized protein</fullName>
    </submittedName>
</protein>
<organism evidence="1 2">
    <name type="scientific">Vararia minispora EC-137</name>
    <dbReference type="NCBI Taxonomy" id="1314806"/>
    <lineage>
        <taxon>Eukaryota</taxon>
        <taxon>Fungi</taxon>
        <taxon>Dikarya</taxon>
        <taxon>Basidiomycota</taxon>
        <taxon>Agaricomycotina</taxon>
        <taxon>Agaricomycetes</taxon>
        <taxon>Russulales</taxon>
        <taxon>Lachnocladiaceae</taxon>
        <taxon>Vararia</taxon>
    </lineage>
</organism>
<reference evidence="1" key="1">
    <citation type="submission" date="2021-02" db="EMBL/GenBank/DDBJ databases">
        <authorList>
            <consortium name="DOE Joint Genome Institute"/>
            <person name="Ahrendt S."/>
            <person name="Looney B.P."/>
            <person name="Miyauchi S."/>
            <person name="Morin E."/>
            <person name="Drula E."/>
            <person name="Courty P.E."/>
            <person name="Chicoki N."/>
            <person name="Fauchery L."/>
            <person name="Kohler A."/>
            <person name="Kuo A."/>
            <person name="Labutti K."/>
            <person name="Pangilinan J."/>
            <person name="Lipzen A."/>
            <person name="Riley R."/>
            <person name="Andreopoulos W."/>
            <person name="He G."/>
            <person name="Johnson J."/>
            <person name="Barry K.W."/>
            <person name="Grigoriev I.V."/>
            <person name="Nagy L."/>
            <person name="Hibbett D."/>
            <person name="Henrissat B."/>
            <person name="Matheny P.B."/>
            <person name="Labbe J."/>
            <person name="Martin F."/>
        </authorList>
    </citation>
    <scope>NUCLEOTIDE SEQUENCE</scope>
    <source>
        <strain evidence="1">EC-137</strain>
    </source>
</reference>
<keyword evidence="2" id="KW-1185">Reference proteome</keyword>